<dbReference type="KEGG" id="serw:FY030_04660"/>
<organism evidence="1 2">
    <name type="scientific">Ornithinimicrobium pratense</name>
    <dbReference type="NCBI Taxonomy" id="2593973"/>
    <lineage>
        <taxon>Bacteria</taxon>
        <taxon>Bacillati</taxon>
        <taxon>Actinomycetota</taxon>
        <taxon>Actinomycetes</taxon>
        <taxon>Micrococcales</taxon>
        <taxon>Ornithinimicrobiaceae</taxon>
        <taxon>Ornithinimicrobium</taxon>
    </lineage>
</organism>
<evidence type="ECO:0000313" key="2">
    <source>
        <dbReference type="Proteomes" id="UP000326546"/>
    </source>
</evidence>
<keyword evidence="2" id="KW-1185">Reference proteome</keyword>
<sequence>MRLLRVRRCERRDLRLGLGCGLGLRLGCGLGLRLGCGLGLRLGLGASLGRLRMRGRRLAFCWLGHGTGGLRLGTDGLRLGVGRSRLGRTLRRVL</sequence>
<accession>A0A5J6V325</accession>
<gene>
    <name evidence="1" type="ORF">FY030_04660</name>
</gene>
<dbReference type="AlphaFoldDB" id="A0A5J6V325"/>
<dbReference type="Proteomes" id="UP000326546">
    <property type="component" value="Chromosome"/>
</dbReference>
<reference evidence="1 2" key="1">
    <citation type="submission" date="2019-09" db="EMBL/GenBank/DDBJ databases">
        <title>Serinicoccus pratensis sp. nov., isolated from meadow soil.</title>
        <authorList>
            <person name="Zhang W."/>
        </authorList>
    </citation>
    <scope>NUCLEOTIDE SEQUENCE [LARGE SCALE GENOMIC DNA]</scope>
    <source>
        <strain evidence="1 2">W204</strain>
    </source>
</reference>
<dbReference type="EMBL" id="CP044427">
    <property type="protein sequence ID" value="QFG68098.1"/>
    <property type="molecule type" value="Genomic_DNA"/>
</dbReference>
<protein>
    <submittedName>
        <fullName evidence="1">Uncharacterized protein</fullName>
    </submittedName>
</protein>
<evidence type="ECO:0000313" key="1">
    <source>
        <dbReference type="EMBL" id="QFG68098.1"/>
    </source>
</evidence>
<proteinExistence type="predicted"/>
<name>A0A5J6V325_9MICO</name>